<dbReference type="EMBL" id="FQUS01000005">
    <property type="protein sequence ID" value="SHF02045.1"/>
    <property type="molecule type" value="Genomic_DNA"/>
</dbReference>
<dbReference type="Pfam" id="PF00156">
    <property type="entry name" value="Pribosyltran"/>
    <property type="match status" value="1"/>
</dbReference>
<proteinExistence type="predicted"/>
<name>A0A1M4Y8I9_9BACT</name>
<reference evidence="2 3" key="1">
    <citation type="submission" date="2016-11" db="EMBL/GenBank/DDBJ databases">
        <authorList>
            <person name="Jaros S."/>
            <person name="Januszkiewicz K."/>
            <person name="Wedrychowicz H."/>
        </authorList>
    </citation>
    <scope>NUCLEOTIDE SEQUENCE [LARGE SCALE GENOMIC DNA]</scope>
    <source>
        <strain evidence="2 3">DSM 21986</strain>
    </source>
</reference>
<dbReference type="RefSeq" id="WP_084088066.1">
    <property type="nucleotide sequence ID" value="NZ_FQUS01000005.1"/>
</dbReference>
<dbReference type="InterPro" id="IPR000836">
    <property type="entry name" value="PRTase_dom"/>
</dbReference>
<evidence type="ECO:0000313" key="2">
    <source>
        <dbReference type="EMBL" id="SHF02045.1"/>
    </source>
</evidence>
<dbReference type="OrthoDB" id="664757at2"/>
<dbReference type="STRING" id="1194090.SAMN05443144_1051"/>
<organism evidence="2 3">
    <name type="scientific">Fodinibius roseus</name>
    <dbReference type="NCBI Taxonomy" id="1194090"/>
    <lineage>
        <taxon>Bacteria</taxon>
        <taxon>Pseudomonadati</taxon>
        <taxon>Balneolota</taxon>
        <taxon>Balneolia</taxon>
        <taxon>Balneolales</taxon>
        <taxon>Balneolaceae</taxon>
        <taxon>Fodinibius</taxon>
    </lineage>
</organism>
<dbReference type="InterPro" id="IPR029057">
    <property type="entry name" value="PRTase-like"/>
</dbReference>
<dbReference type="Gene3D" id="3.40.50.2020">
    <property type="match status" value="1"/>
</dbReference>
<keyword evidence="3" id="KW-1185">Reference proteome</keyword>
<gene>
    <name evidence="2" type="ORF">SAMN05443144_1051</name>
</gene>
<dbReference type="CDD" id="cd06223">
    <property type="entry name" value="PRTases_typeI"/>
    <property type="match status" value="1"/>
</dbReference>
<dbReference type="InterPro" id="IPR050137">
    <property type="entry name" value="PyrR_bifunctional"/>
</dbReference>
<dbReference type="PANTHER" id="PTHR11608">
    <property type="entry name" value="BIFUNCTIONAL PROTEIN PYRR"/>
    <property type="match status" value="1"/>
</dbReference>
<feature type="domain" description="Phosphoribosyltransferase" evidence="1">
    <location>
        <begin position="13"/>
        <end position="149"/>
    </location>
</feature>
<dbReference type="GO" id="GO:0016757">
    <property type="term" value="F:glycosyltransferase activity"/>
    <property type="evidence" value="ECO:0007669"/>
    <property type="project" value="UniProtKB-KW"/>
</dbReference>
<accession>A0A1M4Y8I9</accession>
<keyword evidence="2" id="KW-0808">Transferase</keyword>
<evidence type="ECO:0000259" key="1">
    <source>
        <dbReference type="Pfam" id="PF00156"/>
    </source>
</evidence>
<dbReference type="SUPFAM" id="SSF53271">
    <property type="entry name" value="PRTase-like"/>
    <property type="match status" value="1"/>
</dbReference>
<evidence type="ECO:0000313" key="3">
    <source>
        <dbReference type="Proteomes" id="UP000184041"/>
    </source>
</evidence>
<sequence length="174" mass="19971">MSTSDNLILMTNDRITRSLKRMAHEINERNKSDHPFLLFGINQRGLAVAKELGRVLSDIMNDEVKVVPLNLEAEVSVEEQGRERIYEKQHFIVLVDDVIFSGRTMFHALTTTVNRLEPSEIHTAVLIDRGHRKYPVKAEFYGMKLPTKLDEHVAVVVEDGKVQEVQLTYERDVS</sequence>
<dbReference type="AlphaFoldDB" id="A0A1M4Y8I9"/>
<dbReference type="Proteomes" id="UP000184041">
    <property type="component" value="Unassembled WGS sequence"/>
</dbReference>
<keyword evidence="2" id="KW-0328">Glycosyltransferase</keyword>
<dbReference type="PANTHER" id="PTHR11608:SF0">
    <property type="entry name" value="BIFUNCTIONAL PROTEIN PYRR"/>
    <property type="match status" value="1"/>
</dbReference>
<protein>
    <submittedName>
        <fullName evidence="2">Pyrimidine operon attenuation protein / uracil phosphoribosyltransferase</fullName>
    </submittedName>
</protein>